<dbReference type="InterPro" id="IPR050493">
    <property type="entry name" value="FAD-dep_Monooxygenase_BioMet"/>
</dbReference>
<reference evidence="7 8" key="1">
    <citation type="submission" date="2024-07" db="EMBL/GenBank/DDBJ databases">
        <title>Draft sequence of the Neodothiora populina.</title>
        <authorList>
            <person name="Drown D.D."/>
            <person name="Schuette U.S."/>
            <person name="Buechlein A.B."/>
            <person name="Rusch D.R."/>
            <person name="Winton L.W."/>
            <person name="Adams G.A."/>
        </authorList>
    </citation>
    <scope>NUCLEOTIDE SEQUENCE [LARGE SCALE GENOMIC DNA]</scope>
    <source>
        <strain evidence="7 8">CPC 39397</strain>
    </source>
</reference>
<accession>A0ABR3PNE1</accession>
<sequence>MGARFNIIIVGGGLAGLASALFLRRHGHIVTVIEAAKQLSEVGAGIQIPPNGTRILDLYGLMPKLEEIVVKPSHINLRRYANGVPIGKTPLVPEMVESFGFPYWVIHRADYLNLLHKAALDAGVQIRLACKVIDVDEEAVSVLLEDGTRLHSDLIIGADGIRSPMRASILGSENVEVISSPNCAYRAIISREKMMSDPRSAELMNSPAADCWIGPGRHIMSYPIRGGTSYNIVMSHPGKASVGKWNEPGDIGEMNRTYEKFDTVIRHTMSYIDTALKWTLADIPTLPRWRSHSGRVVLVGDAAHAMLPYLSQGAAQAMEDAAILAQCLDRAGHVDDLPRLLAAYEVIRKPRAERLQQGARRNGVVWHFADGEDQQRRDWAMQGDLKEGEVNPNVWADKGFQPWLFGYDAVKDANERLEIILRQQQQPQSRL</sequence>
<name>A0ABR3PNE1_9PEZI</name>
<gene>
    <name evidence="7" type="ORF">AAFC00_001165</name>
</gene>
<dbReference type="Proteomes" id="UP001562354">
    <property type="component" value="Unassembled WGS sequence"/>
</dbReference>
<evidence type="ECO:0000256" key="5">
    <source>
        <dbReference type="ARBA" id="ARBA00023033"/>
    </source>
</evidence>
<evidence type="ECO:0000256" key="1">
    <source>
        <dbReference type="ARBA" id="ARBA00007992"/>
    </source>
</evidence>
<evidence type="ECO:0000313" key="8">
    <source>
        <dbReference type="Proteomes" id="UP001562354"/>
    </source>
</evidence>
<keyword evidence="4" id="KW-0560">Oxidoreductase</keyword>
<dbReference type="PANTHER" id="PTHR13789">
    <property type="entry name" value="MONOOXYGENASE"/>
    <property type="match status" value="1"/>
</dbReference>
<dbReference type="SUPFAM" id="SSF51905">
    <property type="entry name" value="FAD/NAD(P)-binding domain"/>
    <property type="match status" value="1"/>
</dbReference>
<keyword evidence="8" id="KW-1185">Reference proteome</keyword>
<comment type="similarity">
    <text evidence="1">Belongs to the paxM FAD-dependent monooxygenase family.</text>
</comment>
<dbReference type="Gene3D" id="3.50.50.60">
    <property type="entry name" value="FAD/NAD(P)-binding domain"/>
    <property type="match status" value="1"/>
</dbReference>
<dbReference type="PANTHER" id="PTHR13789:SF147">
    <property type="entry name" value="PUTATIVE (AFU_ORTHOLOGUE AFUA_2G01950)-RELATED"/>
    <property type="match status" value="1"/>
</dbReference>
<proteinExistence type="inferred from homology"/>
<dbReference type="InterPro" id="IPR002938">
    <property type="entry name" value="FAD-bd"/>
</dbReference>
<evidence type="ECO:0000256" key="2">
    <source>
        <dbReference type="ARBA" id="ARBA00022630"/>
    </source>
</evidence>
<comment type="caution">
    <text evidence="7">The sequence shown here is derived from an EMBL/GenBank/DDBJ whole genome shotgun (WGS) entry which is preliminary data.</text>
</comment>
<keyword evidence="2" id="KW-0285">Flavoprotein</keyword>
<keyword evidence="5" id="KW-0503">Monooxygenase</keyword>
<organism evidence="7 8">
    <name type="scientific">Neodothiora populina</name>
    <dbReference type="NCBI Taxonomy" id="2781224"/>
    <lineage>
        <taxon>Eukaryota</taxon>
        <taxon>Fungi</taxon>
        <taxon>Dikarya</taxon>
        <taxon>Ascomycota</taxon>
        <taxon>Pezizomycotina</taxon>
        <taxon>Dothideomycetes</taxon>
        <taxon>Dothideomycetidae</taxon>
        <taxon>Dothideales</taxon>
        <taxon>Dothioraceae</taxon>
        <taxon>Neodothiora</taxon>
    </lineage>
</organism>
<dbReference type="GeneID" id="95974868"/>
<dbReference type="SUPFAM" id="SSF54373">
    <property type="entry name" value="FAD-linked reductases, C-terminal domain"/>
    <property type="match status" value="1"/>
</dbReference>
<dbReference type="RefSeq" id="XP_069203791.1">
    <property type="nucleotide sequence ID" value="XM_069340324.1"/>
</dbReference>
<dbReference type="InterPro" id="IPR036188">
    <property type="entry name" value="FAD/NAD-bd_sf"/>
</dbReference>
<evidence type="ECO:0000313" key="7">
    <source>
        <dbReference type="EMBL" id="KAL1310942.1"/>
    </source>
</evidence>
<dbReference type="PRINTS" id="PR00420">
    <property type="entry name" value="RNGMNOXGNASE"/>
</dbReference>
<dbReference type="Pfam" id="PF01494">
    <property type="entry name" value="FAD_binding_3"/>
    <property type="match status" value="1"/>
</dbReference>
<evidence type="ECO:0000256" key="4">
    <source>
        <dbReference type="ARBA" id="ARBA00023002"/>
    </source>
</evidence>
<evidence type="ECO:0000259" key="6">
    <source>
        <dbReference type="Pfam" id="PF01494"/>
    </source>
</evidence>
<dbReference type="EMBL" id="JBFMKM010000003">
    <property type="protein sequence ID" value="KAL1310942.1"/>
    <property type="molecule type" value="Genomic_DNA"/>
</dbReference>
<keyword evidence="3" id="KW-0274">FAD</keyword>
<evidence type="ECO:0000256" key="3">
    <source>
        <dbReference type="ARBA" id="ARBA00022827"/>
    </source>
</evidence>
<feature type="domain" description="FAD-binding" evidence="6">
    <location>
        <begin position="6"/>
        <end position="357"/>
    </location>
</feature>
<protein>
    <recommendedName>
        <fullName evidence="6">FAD-binding domain-containing protein</fullName>
    </recommendedName>
</protein>